<dbReference type="SMART" id="SM00354">
    <property type="entry name" value="HTH_LACI"/>
    <property type="match status" value="1"/>
</dbReference>
<dbReference type="GO" id="GO:0000976">
    <property type="term" value="F:transcription cis-regulatory region binding"/>
    <property type="evidence" value="ECO:0007669"/>
    <property type="project" value="TreeGrafter"/>
</dbReference>
<organism evidence="6 7">
    <name type="scientific">Actinacidiphila alni</name>
    <dbReference type="NCBI Taxonomy" id="380248"/>
    <lineage>
        <taxon>Bacteria</taxon>
        <taxon>Bacillati</taxon>
        <taxon>Actinomycetota</taxon>
        <taxon>Actinomycetes</taxon>
        <taxon>Kitasatosporales</taxon>
        <taxon>Streptomycetaceae</taxon>
        <taxon>Actinacidiphila</taxon>
    </lineage>
</organism>
<dbReference type="STRING" id="380248.SAMN05216251_10220"/>
<keyword evidence="3" id="KW-0804">Transcription</keyword>
<name>A0A1I1YG82_9ACTN</name>
<evidence type="ECO:0000259" key="5">
    <source>
        <dbReference type="PROSITE" id="PS50932"/>
    </source>
</evidence>
<dbReference type="PROSITE" id="PS50932">
    <property type="entry name" value="HTH_LACI_2"/>
    <property type="match status" value="1"/>
</dbReference>
<dbReference type="AlphaFoldDB" id="A0A1I1YG82"/>
<protein>
    <submittedName>
        <fullName evidence="6">DNA-binding transcriptional regulator, LacI/PurR family</fullName>
    </submittedName>
</protein>
<dbReference type="RefSeq" id="WP_245795684.1">
    <property type="nucleotide sequence ID" value="NZ_FONG01000002.1"/>
</dbReference>
<feature type="region of interest" description="Disordered" evidence="4">
    <location>
        <begin position="382"/>
        <end position="402"/>
    </location>
</feature>
<evidence type="ECO:0000313" key="6">
    <source>
        <dbReference type="EMBL" id="SFE18604.1"/>
    </source>
</evidence>
<keyword evidence="1" id="KW-0805">Transcription regulation</keyword>
<evidence type="ECO:0000256" key="3">
    <source>
        <dbReference type="ARBA" id="ARBA00023163"/>
    </source>
</evidence>
<sequence>MTRRLAEVAKRVGVSEATVSRVLNGKPGVSDGTRQAVLTALDVLGYERPTQLRGVRARLVGLVLPELQNPIFPALAEVAGGALVQLGFTPVLCTRTAGGLTEAEYVTMLLDQQVSGVIFCGGLSADEYGALLQRGVPVVLLNAAVDYAAIQAEQRQPDRAPARSADRPPSLLERGGQRPAERAYERDHGRQDRHDRHDRLDRKAVRTIGFPQVSTDDVAAVQQAYAHLASLGHTRIGLMVGPADHTPSRRKAAAFTALAARTSGGNHPVGHALFSFEGGQAVATELLATGITALICGSDILALGAIRAARRQGLSVPADLSVVGYDDSAFMNYTDPPLTTLRQPIEAMSRAAVTLLANQINGTNPTPKELLHEPELVVRHSTAPAHQGGRHAQPGLRAVGTD</sequence>
<keyword evidence="7" id="KW-1185">Reference proteome</keyword>
<dbReference type="InterPro" id="IPR046335">
    <property type="entry name" value="LacI/GalR-like_sensor"/>
</dbReference>
<feature type="domain" description="HTH lacI-type" evidence="5">
    <location>
        <begin position="3"/>
        <end position="57"/>
    </location>
</feature>
<dbReference type="EMBL" id="FONG01000002">
    <property type="protein sequence ID" value="SFE18604.1"/>
    <property type="molecule type" value="Genomic_DNA"/>
</dbReference>
<evidence type="ECO:0000256" key="1">
    <source>
        <dbReference type="ARBA" id="ARBA00023015"/>
    </source>
</evidence>
<dbReference type="PANTHER" id="PTHR30146">
    <property type="entry name" value="LACI-RELATED TRANSCRIPTIONAL REPRESSOR"/>
    <property type="match status" value="1"/>
</dbReference>
<gene>
    <name evidence="6" type="ORF">SAMN05216251_10220</name>
</gene>
<dbReference type="SUPFAM" id="SSF47413">
    <property type="entry name" value="lambda repressor-like DNA-binding domains"/>
    <property type="match status" value="1"/>
</dbReference>
<evidence type="ECO:0000256" key="2">
    <source>
        <dbReference type="ARBA" id="ARBA00023125"/>
    </source>
</evidence>
<evidence type="ECO:0000313" key="7">
    <source>
        <dbReference type="Proteomes" id="UP000199323"/>
    </source>
</evidence>
<dbReference type="PANTHER" id="PTHR30146:SF153">
    <property type="entry name" value="LACTOSE OPERON REPRESSOR"/>
    <property type="match status" value="1"/>
</dbReference>
<keyword evidence="2 6" id="KW-0238">DNA-binding</keyword>
<dbReference type="SUPFAM" id="SSF53822">
    <property type="entry name" value="Periplasmic binding protein-like I"/>
    <property type="match status" value="2"/>
</dbReference>
<accession>A0A1I1YG82</accession>
<dbReference type="Pfam" id="PF00356">
    <property type="entry name" value="LacI"/>
    <property type="match status" value="1"/>
</dbReference>
<dbReference type="Gene3D" id="1.10.260.40">
    <property type="entry name" value="lambda repressor-like DNA-binding domains"/>
    <property type="match status" value="1"/>
</dbReference>
<feature type="region of interest" description="Disordered" evidence="4">
    <location>
        <begin position="154"/>
        <end position="203"/>
    </location>
</feature>
<dbReference type="Proteomes" id="UP000199323">
    <property type="component" value="Unassembled WGS sequence"/>
</dbReference>
<dbReference type="GO" id="GO:0003700">
    <property type="term" value="F:DNA-binding transcription factor activity"/>
    <property type="evidence" value="ECO:0007669"/>
    <property type="project" value="TreeGrafter"/>
</dbReference>
<proteinExistence type="predicted"/>
<dbReference type="InterPro" id="IPR028082">
    <property type="entry name" value="Peripla_BP_I"/>
</dbReference>
<dbReference type="PROSITE" id="PS00356">
    <property type="entry name" value="HTH_LACI_1"/>
    <property type="match status" value="1"/>
</dbReference>
<dbReference type="CDD" id="cd01392">
    <property type="entry name" value="HTH_LacI"/>
    <property type="match status" value="1"/>
</dbReference>
<feature type="compositionally biased region" description="Basic and acidic residues" evidence="4">
    <location>
        <begin position="155"/>
        <end position="166"/>
    </location>
</feature>
<dbReference type="Pfam" id="PF13377">
    <property type="entry name" value="Peripla_BP_3"/>
    <property type="match status" value="1"/>
</dbReference>
<dbReference type="InterPro" id="IPR010982">
    <property type="entry name" value="Lambda_DNA-bd_dom_sf"/>
</dbReference>
<reference evidence="6 7" key="1">
    <citation type="submission" date="2016-10" db="EMBL/GenBank/DDBJ databases">
        <authorList>
            <person name="de Groot N.N."/>
        </authorList>
    </citation>
    <scope>NUCLEOTIDE SEQUENCE [LARGE SCALE GENOMIC DNA]</scope>
    <source>
        <strain evidence="6 7">CGMCC 4.3510</strain>
    </source>
</reference>
<dbReference type="Gene3D" id="3.40.50.2300">
    <property type="match status" value="3"/>
</dbReference>
<feature type="compositionally biased region" description="Basic and acidic residues" evidence="4">
    <location>
        <begin position="175"/>
        <end position="203"/>
    </location>
</feature>
<evidence type="ECO:0000256" key="4">
    <source>
        <dbReference type="SAM" id="MobiDB-lite"/>
    </source>
</evidence>
<dbReference type="InterPro" id="IPR000843">
    <property type="entry name" value="HTH_LacI"/>
</dbReference>